<dbReference type="AlphaFoldDB" id="A0A8B8DBB0"/>
<evidence type="ECO:0000256" key="6">
    <source>
        <dbReference type="ARBA" id="ARBA00023065"/>
    </source>
</evidence>
<keyword evidence="5 9" id="KW-1133">Transmembrane helix</keyword>
<comment type="similarity">
    <text evidence="9">Belongs to the pannexin family.</text>
</comment>
<evidence type="ECO:0000256" key="1">
    <source>
        <dbReference type="ARBA" id="ARBA00004651"/>
    </source>
</evidence>
<keyword evidence="3" id="KW-1003">Cell membrane</keyword>
<dbReference type="Pfam" id="PF00876">
    <property type="entry name" value="Innexin"/>
    <property type="match status" value="1"/>
</dbReference>
<organism evidence="11 12">
    <name type="scientific">Crassostrea virginica</name>
    <name type="common">Eastern oyster</name>
    <dbReference type="NCBI Taxonomy" id="6565"/>
    <lineage>
        <taxon>Eukaryota</taxon>
        <taxon>Metazoa</taxon>
        <taxon>Spiralia</taxon>
        <taxon>Lophotrochozoa</taxon>
        <taxon>Mollusca</taxon>
        <taxon>Bivalvia</taxon>
        <taxon>Autobranchia</taxon>
        <taxon>Pteriomorphia</taxon>
        <taxon>Ostreida</taxon>
        <taxon>Ostreoidea</taxon>
        <taxon>Ostreidae</taxon>
        <taxon>Crassostrea</taxon>
    </lineage>
</organism>
<evidence type="ECO:0000256" key="3">
    <source>
        <dbReference type="ARBA" id="ARBA00022475"/>
    </source>
</evidence>
<name>A0A8B8DBB0_CRAVI</name>
<dbReference type="InterPro" id="IPR000990">
    <property type="entry name" value="Innexin"/>
</dbReference>
<dbReference type="PRINTS" id="PR01262">
    <property type="entry name" value="INNEXIN"/>
</dbReference>
<dbReference type="GO" id="GO:0005886">
    <property type="term" value="C:plasma membrane"/>
    <property type="evidence" value="ECO:0007669"/>
    <property type="project" value="UniProtKB-SubCell"/>
</dbReference>
<dbReference type="GO" id="GO:0005921">
    <property type="term" value="C:gap junction"/>
    <property type="evidence" value="ECO:0007669"/>
    <property type="project" value="UniProtKB-UniRule"/>
</dbReference>
<evidence type="ECO:0000256" key="10">
    <source>
        <dbReference type="SAM" id="MobiDB-lite"/>
    </source>
</evidence>
<dbReference type="GO" id="GO:0034220">
    <property type="term" value="P:monoatomic ion transmembrane transport"/>
    <property type="evidence" value="ECO:0007669"/>
    <property type="project" value="UniProtKB-KW"/>
</dbReference>
<accession>A0A8B8DBB0</accession>
<proteinExistence type="inferred from homology"/>
<evidence type="ECO:0000256" key="5">
    <source>
        <dbReference type="ARBA" id="ARBA00022989"/>
    </source>
</evidence>
<dbReference type="PANTHER" id="PTHR11893:SF36">
    <property type="entry name" value="INNEXIN-5"/>
    <property type="match status" value="1"/>
</dbReference>
<dbReference type="KEGG" id="cvn:111125629"/>
<keyword evidence="4 9" id="KW-0812">Transmembrane</keyword>
<protein>
    <recommendedName>
        <fullName evidence="9">Innexin</fullName>
    </recommendedName>
</protein>
<keyword evidence="6 9" id="KW-0406">Ion transport</keyword>
<evidence type="ECO:0000256" key="8">
    <source>
        <dbReference type="ARBA" id="ARBA00023303"/>
    </source>
</evidence>
<feature type="region of interest" description="Disordered" evidence="10">
    <location>
        <begin position="405"/>
        <end position="431"/>
    </location>
</feature>
<feature type="transmembrane region" description="Helical" evidence="9">
    <location>
        <begin position="46"/>
        <end position="65"/>
    </location>
</feature>
<keyword evidence="7 9" id="KW-0472">Membrane</keyword>
<dbReference type="PANTHER" id="PTHR11893">
    <property type="entry name" value="INNEXIN"/>
    <property type="match status" value="1"/>
</dbReference>
<feature type="transmembrane region" description="Helical" evidence="9">
    <location>
        <begin position="116"/>
        <end position="133"/>
    </location>
</feature>
<keyword evidence="11" id="KW-1185">Reference proteome</keyword>
<dbReference type="OrthoDB" id="5867527at2759"/>
<sequence length="431" mass="50509">MGEGYKFYDIGGDPTAVEGILGAVPSISKLRGTNNDDWIDRLNHRYTTLLLIIFAVVVSTGQFVGEPIQCWCPAEFTDAYEAYTTYICWISNTYYIPMEETIPIDIRQRQDAEITYYQWVPIILLFQALLFKIPNLFWRFTHSASGLNLDKIVAMSEETQLGSPEDRAEAIKNLAIYLDKWLGTYQEYRNNIFIRAKKKAQTFCFFMCDRRGGTYLVGLFITIKILYMANVIGQFFLLNAFMATKYNLYGFEVIKSLIDNEPMMESPRFPRVTLCDFQIRQLQNLQRWTVQCVLPVNLFNEKIFIFLWFWFCLIAFLTAINLLKWIFYQLYQNNKVQYVKKYLKTNNVMNSGFDKKLCAKFSRDYLRSDGIFLMYVISKNSTNLVVSDLLRELWKIFKDKHKPRSNNIDDEPMMNSEKEPLDGNHLLHSSA</sequence>
<keyword evidence="2 9" id="KW-0813">Transport</keyword>
<evidence type="ECO:0000256" key="4">
    <source>
        <dbReference type="ARBA" id="ARBA00022692"/>
    </source>
</evidence>
<evidence type="ECO:0000256" key="9">
    <source>
        <dbReference type="RuleBase" id="RU010713"/>
    </source>
</evidence>
<evidence type="ECO:0000313" key="12">
    <source>
        <dbReference type="RefSeq" id="XP_022325318.1"/>
    </source>
</evidence>
<feature type="transmembrane region" description="Helical" evidence="9">
    <location>
        <begin position="303"/>
        <end position="327"/>
    </location>
</feature>
<comment type="function">
    <text evidence="9">Structural component of the gap junctions.</text>
</comment>
<keyword evidence="8 9" id="KW-0407">Ion channel</keyword>
<evidence type="ECO:0000313" key="11">
    <source>
        <dbReference type="Proteomes" id="UP000694844"/>
    </source>
</evidence>
<feature type="transmembrane region" description="Helical" evidence="9">
    <location>
        <begin position="215"/>
        <end position="237"/>
    </location>
</feature>
<dbReference type="RefSeq" id="XP_022325318.1">
    <property type="nucleotide sequence ID" value="XM_022469610.1"/>
</dbReference>
<dbReference type="GeneID" id="111125629"/>
<gene>
    <name evidence="12" type="primary">LOC111125629</name>
    <name evidence="9" type="synonym">inx</name>
</gene>
<comment type="subcellular location">
    <subcellularLocation>
        <location evidence="1 9">Cell membrane</location>
        <topology evidence="1 9">Multi-pass membrane protein</topology>
    </subcellularLocation>
</comment>
<evidence type="ECO:0000256" key="2">
    <source>
        <dbReference type="ARBA" id="ARBA00022448"/>
    </source>
</evidence>
<evidence type="ECO:0000256" key="7">
    <source>
        <dbReference type="ARBA" id="ARBA00023136"/>
    </source>
</evidence>
<dbReference type="PROSITE" id="PS51013">
    <property type="entry name" value="PANNEXIN"/>
    <property type="match status" value="1"/>
</dbReference>
<reference evidence="12" key="1">
    <citation type="submission" date="2025-08" db="UniProtKB">
        <authorList>
            <consortium name="RefSeq"/>
        </authorList>
    </citation>
    <scope>IDENTIFICATION</scope>
    <source>
        <tissue evidence="12">Whole sample</tissue>
    </source>
</reference>
<dbReference type="Proteomes" id="UP000694844">
    <property type="component" value="Chromosome 3"/>
</dbReference>